<keyword evidence="1" id="KW-1133">Transmembrane helix</keyword>
<protein>
    <submittedName>
        <fullName evidence="2">Uncharacterized protein</fullName>
    </submittedName>
</protein>
<proteinExistence type="predicted"/>
<name>A0A2M4DHS5_ANODA</name>
<keyword evidence="1" id="KW-0812">Transmembrane</keyword>
<keyword evidence="1" id="KW-0472">Membrane</keyword>
<evidence type="ECO:0000313" key="2">
    <source>
        <dbReference type="EMBL" id="MBW77049.1"/>
    </source>
</evidence>
<accession>A0A2M4DHS5</accession>
<reference evidence="2" key="1">
    <citation type="submission" date="2018-01" db="EMBL/GenBank/DDBJ databases">
        <title>An insight into the sialome of Amazonian anophelines.</title>
        <authorList>
            <person name="Ribeiro J.M."/>
            <person name="Scarpassa V."/>
            <person name="Calvo E."/>
        </authorList>
    </citation>
    <scope>NUCLEOTIDE SEQUENCE</scope>
</reference>
<evidence type="ECO:0000256" key="1">
    <source>
        <dbReference type="SAM" id="Phobius"/>
    </source>
</evidence>
<organism evidence="2">
    <name type="scientific">Anopheles darlingi</name>
    <name type="common">Mosquito</name>
    <dbReference type="NCBI Taxonomy" id="43151"/>
    <lineage>
        <taxon>Eukaryota</taxon>
        <taxon>Metazoa</taxon>
        <taxon>Ecdysozoa</taxon>
        <taxon>Arthropoda</taxon>
        <taxon>Hexapoda</taxon>
        <taxon>Insecta</taxon>
        <taxon>Pterygota</taxon>
        <taxon>Neoptera</taxon>
        <taxon>Endopterygota</taxon>
        <taxon>Diptera</taxon>
        <taxon>Nematocera</taxon>
        <taxon>Culicoidea</taxon>
        <taxon>Culicidae</taxon>
        <taxon>Anophelinae</taxon>
        <taxon>Anopheles</taxon>
    </lineage>
</organism>
<sequence length="76" mass="8510">MIMISPFRSDTTALVLLLEKTLFSSTVSHPVPHSFPVSFLSLSLSLPLYLFLFFFTSPCLSRTALGYNGTHLKMKI</sequence>
<dbReference type="EMBL" id="GGFL01012871">
    <property type="protein sequence ID" value="MBW77049.1"/>
    <property type="molecule type" value="Transcribed_RNA"/>
</dbReference>
<dbReference type="AlphaFoldDB" id="A0A2M4DHS5"/>
<feature type="transmembrane region" description="Helical" evidence="1">
    <location>
        <begin position="34"/>
        <end position="55"/>
    </location>
</feature>